<dbReference type="PANTHER" id="PTHR34387">
    <property type="entry name" value="SLR1258 PROTEIN"/>
    <property type="match status" value="1"/>
</dbReference>
<accession>Q0VP71</accession>
<proteinExistence type="predicted"/>
<gene>
    <name evidence="2" type="ordered locus">ABO_1579</name>
</gene>
<dbReference type="OrthoDB" id="6076439at2"/>
<dbReference type="AlphaFoldDB" id="Q0VP71"/>
<evidence type="ECO:0000313" key="3">
    <source>
        <dbReference type="Proteomes" id="UP000008871"/>
    </source>
</evidence>
<keyword evidence="1" id="KW-0732">Signal</keyword>
<dbReference type="PROSITE" id="PS51257">
    <property type="entry name" value="PROKAR_LIPOPROTEIN"/>
    <property type="match status" value="1"/>
</dbReference>
<feature type="signal peptide" evidence="1">
    <location>
        <begin position="1"/>
        <end position="18"/>
    </location>
</feature>
<dbReference type="KEGG" id="abo:ABO_1579"/>
<dbReference type="EMBL" id="AM286690">
    <property type="protein sequence ID" value="CAL17027.1"/>
    <property type="molecule type" value="Genomic_DNA"/>
</dbReference>
<dbReference type="InterPro" id="IPR007497">
    <property type="entry name" value="SIMPL/DUF541"/>
</dbReference>
<dbReference type="InterPro" id="IPR052022">
    <property type="entry name" value="26kDa_periplasmic_antigen"/>
</dbReference>
<sequence length="231" mass="24904">MKAISAATLLIAGTLALSGCDNTTVNSARDSITVSGNGAISAQPDRFMVIATASQNGDDMAEMKDQVDDAVSNMLDLADDLDIEEKSVTASTMRITPQWQYQPERKLVGHQISREVSFQVDGLETYAELLEGLAEQGVRNIRPAGAQVSNRDKLAKKALEKAVEDARERAEIIAEAADRDLGEAFQIQAQGINSPQPVMMMARAKDSGAAESYRPGETEISAQVQITFELD</sequence>
<dbReference type="Gene3D" id="3.30.110.170">
    <property type="entry name" value="Protein of unknown function (DUF541), domain 1"/>
    <property type="match status" value="1"/>
</dbReference>
<name>Q0VP71_ALCBS</name>
<reference evidence="2 3" key="1">
    <citation type="journal article" date="2006" name="Nat. Biotechnol.">
        <title>Genome sequence of the ubiquitous hydrocarbon-degrading marine bacterium Alcanivorax borkumensis.</title>
        <authorList>
            <person name="Schneiker S."/>
            <person name="Martins dos Santos V.A.P."/>
            <person name="Bartels D."/>
            <person name="Bekel T."/>
            <person name="Brecht M."/>
            <person name="Buhrmester J."/>
            <person name="Chernikova T.N."/>
            <person name="Denaro R."/>
            <person name="Ferrer M."/>
            <person name="Gertler C."/>
            <person name="Goesmann A."/>
            <person name="Golyshina O.V."/>
            <person name="Kaminski F."/>
            <person name="Khachane A.N."/>
            <person name="Lang S."/>
            <person name="Linke B."/>
            <person name="McHardy A.C."/>
            <person name="Meyer F."/>
            <person name="Nechitaylo T."/>
            <person name="Puehler A."/>
            <person name="Regenhardt D."/>
            <person name="Rupp O."/>
            <person name="Sabirova J.S."/>
            <person name="Selbitschka W."/>
            <person name="Yakimov M.M."/>
            <person name="Timmis K.N."/>
            <person name="Vorhoelter F.-J."/>
            <person name="Weidner S."/>
            <person name="Kaiser O."/>
            <person name="Golyshin P.N."/>
        </authorList>
    </citation>
    <scope>NUCLEOTIDE SEQUENCE [LARGE SCALE GENOMIC DNA]</scope>
    <source>
        <strain evidence="3">ATCC 700651 / DSM 11573 / NCIMB 13689 / SK2</strain>
    </source>
</reference>
<feature type="chain" id="PRO_5004178816" evidence="1">
    <location>
        <begin position="19"/>
        <end position="231"/>
    </location>
</feature>
<dbReference type="RefSeq" id="WP_011588860.1">
    <property type="nucleotide sequence ID" value="NC_008260.1"/>
</dbReference>
<dbReference type="Pfam" id="PF04402">
    <property type="entry name" value="SIMPL"/>
    <property type="match status" value="1"/>
</dbReference>
<dbReference type="GO" id="GO:0006974">
    <property type="term" value="P:DNA damage response"/>
    <property type="evidence" value="ECO:0007669"/>
    <property type="project" value="TreeGrafter"/>
</dbReference>
<dbReference type="Proteomes" id="UP000008871">
    <property type="component" value="Chromosome"/>
</dbReference>
<dbReference type="Gene3D" id="3.30.70.2970">
    <property type="entry name" value="Protein of unknown function (DUF541), domain 2"/>
    <property type="match status" value="1"/>
</dbReference>
<dbReference type="STRING" id="393595.ABO_1579"/>
<organism evidence="2 3">
    <name type="scientific">Alcanivorax borkumensis (strain ATCC 700651 / DSM 11573 / NCIMB 13689 / SK2)</name>
    <dbReference type="NCBI Taxonomy" id="393595"/>
    <lineage>
        <taxon>Bacteria</taxon>
        <taxon>Pseudomonadati</taxon>
        <taxon>Pseudomonadota</taxon>
        <taxon>Gammaproteobacteria</taxon>
        <taxon>Oceanospirillales</taxon>
        <taxon>Alcanivoracaceae</taxon>
        <taxon>Alcanivorax</taxon>
    </lineage>
</organism>
<evidence type="ECO:0000313" key="2">
    <source>
        <dbReference type="EMBL" id="CAL17027.1"/>
    </source>
</evidence>
<dbReference type="HOGENOM" id="CLU_080344_3_2_6"/>
<evidence type="ECO:0000256" key="1">
    <source>
        <dbReference type="SAM" id="SignalP"/>
    </source>
</evidence>
<protein>
    <submittedName>
        <fullName evidence="2">Enolase</fullName>
    </submittedName>
</protein>
<keyword evidence="3" id="KW-1185">Reference proteome</keyword>
<dbReference type="eggNOG" id="COG2968">
    <property type="taxonomic scope" value="Bacteria"/>
</dbReference>
<dbReference type="PANTHER" id="PTHR34387:SF1">
    <property type="entry name" value="PERIPLASMIC IMMUNOGENIC PROTEIN"/>
    <property type="match status" value="1"/>
</dbReference>